<dbReference type="InterPro" id="IPR057670">
    <property type="entry name" value="SH3_retrovirus"/>
</dbReference>
<feature type="domain" description="Retroviral polymerase SH3-like" evidence="2">
    <location>
        <begin position="33"/>
        <end position="66"/>
    </location>
</feature>
<evidence type="ECO:0000259" key="2">
    <source>
        <dbReference type="Pfam" id="PF25597"/>
    </source>
</evidence>
<gene>
    <name evidence="3" type="ORF">CR513_36293</name>
</gene>
<reference evidence="3" key="1">
    <citation type="submission" date="2018-05" db="EMBL/GenBank/DDBJ databases">
        <title>Draft genome of Mucuna pruriens seed.</title>
        <authorList>
            <person name="Nnadi N.E."/>
            <person name="Vos R."/>
            <person name="Hasami M.H."/>
            <person name="Devisetty U.K."/>
            <person name="Aguiy J.C."/>
        </authorList>
    </citation>
    <scope>NUCLEOTIDE SEQUENCE [LARGE SCALE GENOMIC DNA]</scope>
    <source>
        <strain evidence="3">JCA_2017</strain>
    </source>
</reference>
<name>A0A371FX39_MUCPR</name>
<evidence type="ECO:0000313" key="3">
    <source>
        <dbReference type="EMBL" id="RDX82866.1"/>
    </source>
</evidence>
<feature type="compositionally biased region" description="Polar residues" evidence="1">
    <location>
        <begin position="100"/>
        <end position="111"/>
    </location>
</feature>
<dbReference type="Pfam" id="PF25597">
    <property type="entry name" value="SH3_retrovirus"/>
    <property type="match status" value="1"/>
</dbReference>
<comment type="caution">
    <text evidence="3">The sequence shown here is derived from an EMBL/GenBank/DDBJ whole genome shotgun (WGS) entry which is preliminary data.</text>
</comment>
<dbReference type="AlphaFoldDB" id="A0A371FX39"/>
<keyword evidence="4" id="KW-1185">Reference proteome</keyword>
<proteinExistence type="predicted"/>
<dbReference type="EMBL" id="QJKJ01007524">
    <property type="protein sequence ID" value="RDX82866.1"/>
    <property type="molecule type" value="Genomic_DNA"/>
</dbReference>
<accession>A0A371FX39</accession>
<feature type="region of interest" description="Disordered" evidence="1">
    <location>
        <begin position="99"/>
        <end position="122"/>
    </location>
</feature>
<organism evidence="3 4">
    <name type="scientific">Mucuna pruriens</name>
    <name type="common">Velvet bean</name>
    <name type="synonym">Dolichos pruriens</name>
    <dbReference type="NCBI Taxonomy" id="157652"/>
    <lineage>
        <taxon>Eukaryota</taxon>
        <taxon>Viridiplantae</taxon>
        <taxon>Streptophyta</taxon>
        <taxon>Embryophyta</taxon>
        <taxon>Tracheophyta</taxon>
        <taxon>Spermatophyta</taxon>
        <taxon>Magnoliopsida</taxon>
        <taxon>eudicotyledons</taxon>
        <taxon>Gunneridae</taxon>
        <taxon>Pentapetalae</taxon>
        <taxon>rosids</taxon>
        <taxon>fabids</taxon>
        <taxon>Fabales</taxon>
        <taxon>Fabaceae</taxon>
        <taxon>Papilionoideae</taxon>
        <taxon>50 kb inversion clade</taxon>
        <taxon>NPAAA clade</taxon>
        <taxon>indigoferoid/millettioid clade</taxon>
        <taxon>Phaseoleae</taxon>
        <taxon>Mucuna</taxon>
    </lineage>
</organism>
<evidence type="ECO:0000256" key="1">
    <source>
        <dbReference type="SAM" id="MobiDB-lite"/>
    </source>
</evidence>
<protein>
    <recommendedName>
        <fullName evidence="2">Retroviral polymerase SH3-like domain-containing protein</fullName>
    </recommendedName>
</protein>
<sequence length="187" mass="21683">MNNTPFPILQCKSPYKLLYNKLSPYDAIKVFGCLCYASTIPQQRTKFLPQATTCVFVGYPIQVGCRLPLRYLSFSSLPHATITPKPFLDLILPKHLPDTTPIQHDSTTPTHSDVPLRSSRHHRPPSHLQDYVFHLTCPIQNHLSYDNLLLYYCDYVFQVNIVYEPQFFHQVVKCPKWCKAMKEEIIT</sequence>
<feature type="non-terminal residue" evidence="3">
    <location>
        <position position="1"/>
    </location>
</feature>
<dbReference type="Proteomes" id="UP000257109">
    <property type="component" value="Unassembled WGS sequence"/>
</dbReference>
<evidence type="ECO:0000313" key="4">
    <source>
        <dbReference type="Proteomes" id="UP000257109"/>
    </source>
</evidence>